<proteinExistence type="predicted"/>
<dbReference type="EMBL" id="UHFR01000005">
    <property type="protein sequence ID" value="SUN77228.1"/>
    <property type="molecule type" value="Genomic_DNA"/>
</dbReference>
<dbReference type="Proteomes" id="UP000254634">
    <property type="component" value="Unassembled WGS sequence"/>
</dbReference>
<evidence type="ECO:0000259" key="2">
    <source>
        <dbReference type="PROSITE" id="PS51704"/>
    </source>
</evidence>
<dbReference type="GO" id="GO:0006629">
    <property type="term" value="P:lipid metabolic process"/>
    <property type="evidence" value="ECO:0007669"/>
    <property type="project" value="InterPro"/>
</dbReference>
<dbReference type="STRING" id="1123307.GCA_000380065_01628"/>
<accession>A0A380L1C5</accession>
<dbReference type="PROSITE" id="PS51704">
    <property type="entry name" value="GP_PDE"/>
    <property type="match status" value="1"/>
</dbReference>
<feature type="domain" description="GP-PDE" evidence="2">
    <location>
        <begin position="332"/>
        <end position="560"/>
    </location>
</feature>
<dbReference type="GO" id="GO:0008081">
    <property type="term" value="F:phosphoric diester hydrolase activity"/>
    <property type="evidence" value="ECO:0007669"/>
    <property type="project" value="InterPro"/>
</dbReference>
<dbReference type="InterPro" id="IPR018476">
    <property type="entry name" value="GlyceroP-diester-Pdiesterase_M"/>
</dbReference>
<evidence type="ECO:0000313" key="4">
    <source>
        <dbReference type="Proteomes" id="UP000254634"/>
    </source>
</evidence>
<evidence type="ECO:0000256" key="1">
    <source>
        <dbReference type="SAM" id="Phobius"/>
    </source>
</evidence>
<dbReference type="SUPFAM" id="SSF51695">
    <property type="entry name" value="PLC-like phosphodiesterases"/>
    <property type="match status" value="1"/>
</dbReference>
<feature type="transmembrane region" description="Helical" evidence="1">
    <location>
        <begin position="162"/>
        <end position="186"/>
    </location>
</feature>
<reference evidence="3" key="1">
    <citation type="submission" date="2018-06" db="EMBL/GenBank/DDBJ databases">
        <authorList>
            <consortium name="Pathogen Informatics"/>
            <person name="Doyle S."/>
        </authorList>
    </citation>
    <scope>NUCLEOTIDE SEQUENCE [LARGE SCALE GENOMIC DNA]</scope>
    <source>
        <strain evidence="3">NCTC13765</strain>
    </source>
</reference>
<feature type="transmembrane region" description="Helical" evidence="1">
    <location>
        <begin position="224"/>
        <end position="246"/>
    </location>
</feature>
<dbReference type="InterPro" id="IPR017946">
    <property type="entry name" value="PLC-like_Pdiesterase_TIM-brl"/>
</dbReference>
<dbReference type="Gene3D" id="3.20.20.190">
    <property type="entry name" value="Phosphatidylinositol (PI) phosphodiesterase"/>
    <property type="match status" value="1"/>
</dbReference>
<dbReference type="Pfam" id="PF03009">
    <property type="entry name" value="GDPD"/>
    <property type="match status" value="1"/>
</dbReference>
<name>A0A380L1C5_9STRE</name>
<dbReference type="CDD" id="cd08579">
    <property type="entry name" value="GDPD_memb_like"/>
    <property type="match status" value="1"/>
</dbReference>
<feature type="transmembrane region" description="Helical" evidence="1">
    <location>
        <begin position="119"/>
        <end position="142"/>
    </location>
</feature>
<protein>
    <submittedName>
        <fullName evidence="3">Glycerophosphoryl diester phosphodiesterase family protein</fullName>
    </submittedName>
</protein>
<gene>
    <name evidence="3" type="ORF">NCTC13765_01745</name>
</gene>
<dbReference type="Pfam" id="PF10110">
    <property type="entry name" value="GPDPase_memb"/>
    <property type="match status" value="1"/>
</dbReference>
<dbReference type="AlphaFoldDB" id="A0A380L1C5"/>
<evidence type="ECO:0000313" key="3">
    <source>
        <dbReference type="EMBL" id="SUN77228.1"/>
    </source>
</evidence>
<keyword evidence="1" id="KW-1133">Transmembrane helix</keyword>
<dbReference type="PANTHER" id="PTHR46211:SF8">
    <property type="entry name" value="PHOSPHODIESTERASE"/>
    <property type="match status" value="1"/>
</dbReference>
<feature type="transmembrane region" description="Helical" evidence="1">
    <location>
        <begin position="18"/>
        <end position="36"/>
    </location>
</feature>
<keyword evidence="4" id="KW-1185">Reference proteome</keyword>
<sequence length="584" mass="67224">MKKQRLGLRKLYHNLDKILLLLFIIFIIMEVVWIPLNSLLADELLRLTGATYLSYTNLGQVFLSKPLITAGFLLLFLANLFMAYTQLGAIFIGVRQLLEPETTSIRGFLKRTFAKVKILIGQFRLSKAFFLLVYAGFLFPFLKRLLKIHYFEKILLPEFIQTYLFAQPMIALLMLTLGTIMLYLAVRWVYALPQLFFEGKSAREAVAYSWDKTRQRFWSTAGQLVWLVIKSSLFFYFWGFLILLVQTFADAFPTRVSFAFALINFVSLRIITYLAIIYFMLLFVTFLTGKTLPDFQQKKRHSWLRGGILAISSAFFTLEGALTILQPADQPSLIISHRGVDRENGVQNTIPALERTAQLKPDLVEMDVQETADGQFVMMHDANLKKLAGINKRPQELTLAELTRLTVRENGQEAPLPSFSDYLKRADELGQKLLIEIKTSSKDSSDMMQRFLKAYGPHIIARGHQMHSLDYKVVTSVRNYSKKIPVYFILPYNTIFPQTQATGYTMEYSSLDENFMTKLWLNQKKVYAWTVNNTAATRQSLLLGVDGIITDELSMVKKAVADDQADRDYSTILSKQLWNYMFIY</sequence>
<feature type="transmembrane region" description="Helical" evidence="1">
    <location>
        <begin position="258"/>
        <end position="287"/>
    </location>
</feature>
<feature type="transmembrane region" description="Helical" evidence="1">
    <location>
        <begin position="308"/>
        <end position="328"/>
    </location>
</feature>
<feature type="transmembrane region" description="Helical" evidence="1">
    <location>
        <begin position="72"/>
        <end position="98"/>
    </location>
</feature>
<keyword evidence="1" id="KW-0812">Transmembrane</keyword>
<dbReference type="InterPro" id="IPR030395">
    <property type="entry name" value="GP_PDE_dom"/>
</dbReference>
<dbReference type="PANTHER" id="PTHR46211">
    <property type="entry name" value="GLYCEROPHOSPHORYL DIESTER PHOSPHODIESTERASE"/>
    <property type="match status" value="1"/>
</dbReference>
<organism evidence="3 4">
    <name type="scientific">Streptococcus massiliensis</name>
    <dbReference type="NCBI Taxonomy" id="313439"/>
    <lineage>
        <taxon>Bacteria</taxon>
        <taxon>Bacillati</taxon>
        <taxon>Bacillota</taxon>
        <taxon>Bacilli</taxon>
        <taxon>Lactobacillales</taxon>
        <taxon>Streptococcaceae</taxon>
        <taxon>Streptococcus</taxon>
    </lineage>
</organism>
<keyword evidence="1" id="KW-0472">Membrane</keyword>
<dbReference type="OrthoDB" id="384721at2"/>
<dbReference type="RefSeq" id="WP_018372348.1">
    <property type="nucleotide sequence ID" value="NZ_UHFR01000005.1"/>
</dbReference>